<feature type="chain" id="PRO_5029825769" description="Leucine-rich repeat-containing N-terminal plant-type domain-containing protein" evidence="3">
    <location>
        <begin position="20"/>
        <end position="342"/>
    </location>
</feature>
<sequence>MRLVWLWVMLLVLARECYGCLEHERVALLQLKASSINHQMKYILPTWVKAWEGETTTDCCKWERVKCNTTTGRVIQLSLNSEENYWKLRDWYLNASMFLPFEELESLDLSYNGFAGYEKLGELTSLKSLNLSTNSLKGTIHINDLKGMNKLEQLDISQNSFDGFVTHSGPSPDLSHLPLVIVATFVEQLKWTHLCKNSQQQSKLKPGSIAGIAVRDLAGIEILPMIFLYVYQLKKKKKQFDKSEPNNNNREKKETHRNLVVRELSKFRRGDNWWWWWCCGGGGGERKGIDDDGGREGIGIGDIVESFGVCIGFEWVEYSVQGGGKMGIRWVEHSERDERDLG</sequence>
<dbReference type="InterPro" id="IPR032675">
    <property type="entry name" value="LRR_dom_sf"/>
</dbReference>
<proteinExistence type="predicted"/>
<dbReference type="InterPro" id="IPR013210">
    <property type="entry name" value="LRR_N_plant-typ"/>
</dbReference>
<evidence type="ECO:0000259" key="4">
    <source>
        <dbReference type="Pfam" id="PF08263"/>
    </source>
</evidence>
<keyword evidence="2" id="KW-0677">Repeat</keyword>
<dbReference type="EMBL" id="JACBKZ010000005">
    <property type="protein sequence ID" value="KAF5949970.1"/>
    <property type="molecule type" value="Genomic_DNA"/>
</dbReference>
<protein>
    <recommendedName>
        <fullName evidence="4">Leucine-rich repeat-containing N-terminal plant-type domain-containing protein</fullName>
    </recommendedName>
</protein>
<keyword evidence="6" id="KW-1185">Reference proteome</keyword>
<keyword evidence="1" id="KW-0433">Leucine-rich repeat</keyword>
<dbReference type="PANTHER" id="PTHR48065">
    <property type="entry name" value="OS10G0469600 PROTEIN"/>
    <property type="match status" value="1"/>
</dbReference>
<feature type="domain" description="Leucine-rich repeat-containing N-terminal plant-type" evidence="4">
    <location>
        <begin position="22"/>
        <end position="68"/>
    </location>
</feature>
<evidence type="ECO:0000313" key="5">
    <source>
        <dbReference type="EMBL" id="KAF5949970.1"/>
    </source>
</evidence>
<dbReference type="Gene3D" id="3.80.10.10">
    <property type="entry name" value="Ribonuclease Inhibitor"/>
    <property type="match status" value="1"/>
</dbReference>
<accession>A0A7J7HAL2</accession>
<dbReference type="PANTHER" id="PTHR48065:SF75">
    <property type="entry name" value="LEUCINE-RICH REPEAT-CONTAINING N-TERMINAL PLANT-TYPE DOMAIN-CONTAINING PROTEIN"/>
    <property type="match status" value="1"/>
</dbReference>
<evidence type="ECO:0000256" key="1">
    <source>
        <dbReference type="ARBA" id="ARBA00022614"/>
    </source>
</evidence>
<name>A0A7J7HAL2_CAMSI</name>
<reference evidence="6" key="1">
    <citation type="journal article" date="2020" name="Nat. Commun.">
        <title>Genome assembly of wild tea tree DASZ reveals pedigree and selection history of tea varieties.</title>
        <authorList>
            <person name="Zhang W."/>
            <person name="Zhang Y."/>
            <person name="Qiu H."/>
            <person name="Guo Y."/>
            <person name="Wan H."/>
            <person name="Zhang X."/>
            <person name="Scossa F."/>
            <person name="Alseekh S."/>
            <person name="Zhang Q."/>
            <person name="Wang P."/>
            <person name="Xu L."/>
            <person name="Schmidt M.H."/>
            <person name="Jia X."/>
            <person name="Li D."/>
            <person name="Zhu A."/>
            <person name="Guo F."/>
            <person name="Chen W."/>
            <person name="Ni D."/>
            <person name="Usadel B."/>
            <person name="Fernie A.R."/>
            <person name="Wen W."/>
        </authorList>
    </citation>
    <scope>NUCLEOTIDE SEQUENCE [LARGE SCALE GENOMIC DNA]</scope>
    <source>
        <strain evidence="6">cv. G240</strain>
    </source>
</reference>
<feature type="signal peptide" evidence="3">
    <location>
        <begin position="1"/>
        <end position="19"/>
    </location>
</feature>
<evidence type="ECO:0000256" key="3">
    <source>
        <dbReference type="SAM" id="SignalP"/>
    </source>
</evidence>
<keyword evidence="3" id="KW-0732">Signal</keyword>
<reference evidence="5 6" key="2">
    <citation type="submission" date="2020-07" db="EMBL/GenBank/DDBJ databases">
        <title>Genome assembly of wild tea tree DASZ reveals pedigree and selection history of tea varieties.</title>
        <authorList>
            <person name="Zhang W."/>
        </authorList>
    </citation>
    <scope>NUCLEOTIDE SEQUENCE [LARGE SCALE GENOMIC DNA]</scope>
    <source>
        <strain evidence="6">cv. G240</strain>
        <tissue evidence="5">Leaf</tissue>
    </source>
</reference>
<dbReference type="SUPFAM" id="SSF52058">
    <property type="entry name" value="L domain-like"/>
    <property type="match status" value="1"/>
</dbReference>
<comment type="caution">
    <text evidence="5">The sequence shown here is derived from an EMBL/GenBank/DDBJ whole genome shotgun (WGS) entry which is preliminary data.</text>
</comment>
<dbReference type="Pfam" id="PF08263">
    <property type="entry name" value="LRRNT_2"/>
    <property type="match status" value="1"/>
</dbReference>
<organism evidence="5 6">
    <name type="scientific">Camellia sinensis</name>
    <name type="common">Tea plant</name>
    <name type="synonym">Thea sinensis</name>
    <dbReference type="NCBI Taxonomy" id="4442"/>
    <lineage>
        <taxon>Eukaryota</taxon>
        <taxon>Viridiplantae</taxon>
        <taxon>Streptophyta</taxon>
        <taxon>Embryophyta</taxon>
        <taxon>Tracheophyta</taxon>
        <taxon>Spermatophyta</taxon>
        <taxon>Magnoliopsida</taxon>
        <taxon>eudicotyledons</taxon>
        <taxon>Gunneridae</taxon>
        <taxon>Pentapetalae</taxon>
        <taxon>asterids</taxon>
        <taxon>Ericales</taxon>
        <taxon>Theaceae</taxon>
        <taxon>Camellia</taxon>
    </lineage>
</organism>
<dbReference type="AlphaFoldDB" id="A0A7J7HAL2"/>
<gene>
    <name evidence="5" type="ORF">HYC85_011963</name>
</gene>
<dbReference type="Proteomes" id="UP000593564">
    <property type="component" value="Unassembled WGS sequence"/>
</dbReference>
<evidence type="ECO:0000256" key="2">
    <source>
        <dbReference type="ARBA" id="ARBA00022737"/>
    </source>
</evidence>
<evidence type="ECO:0000313" key="6">
    <source>
        <dbReference type="Proteomes" id="UP000593564"/>
    </source>
</evidence>